<evidence type="ECO:0000256" key="1">
    <source>
        <dbReference type="ARBA" id="ARBA00004287"/>
    </source>
</evidence>
<dbReference type="GO" id="GO:0005085">
    <property type="term" value="F:guanyl-nucleotide exchange factor activity"/>
    <property type="evidence" value="ECO:0007669"/>
    <property type="project" value="UniProtKB-KW"/>
</dbReference>
<dbReference type="GO" id="GO:0016020">
    <property type="term" value="C:membrane"/>
    <property type="evidence" value="ECO:0007669"/>
    <property type="project" value="UniProtKB-SubCell"/>
</dbReference>
<dbReference type="GO" id="GO:0016192">
    <property type="term" value="P:vesicle-mediated transport"/>
    <property type="evidence" value="ECO:0007669"/>
    <property type="project" value="UniProtKB-ARBA"/>
</dbReference>
<dbReference type="SUPFAM" id="SSF48371">
    <property type="entry name" value="ARM repeat"/>
    <property type="match status" value="1"/>
</dbReference>
<dbReference type="OrthoDB" id="430364at2759"/>
<dbReference type="OMA" id="VGEMWLR"/>
<dbReference type="CDD" id="cd00171">
    <property type="entry name" value="Sec7"/>
    <property type="match status" value="1"/>
</dbReference>
<dbReference type="InterPro" id="IPR032691">
    <property type="entry name" value="Mon2/Sec7/BIG1-like_HUS"/>
</dbReference>
<comment type="subcellular location">
    <subcellularLocation>
        <location evidence="2">Cytoplasm</location>
        <location evidence="2">Cytosol</location>
    </subcellularLocation>
    <subcellularLocation>
        <location evidence="1">Membrane</location>
        <topology evidence="1">Peripheral membrane protein</topology>
        <orientation evidence="1">Cytoplasmic side</orientation>
    </subcellularLocation>
</comment>
<dbReference type="InterPro" id="IPR035999">
    <property type="entry name" value="Sec7_dom_sf"/>
</dbReference>
<sequence>MDASSSAAIACMINGEIATVLAVARRNARRYLASDDDTLERPLKSLRGRVFTWRQPWNEIDPSLYLQPFLDLISSTETGAPITSVALSAIYNILSFEIFDLHTVRVAEALHGIVEAVTNCGFKSLDPASEEVVLMKVLQVLLAVMKHTTSQLLSDGDICLMFDTCFRVVQKAVTKGEILQRTARQSVHEIVRVVFACLPKFVSKTERPLKHDLRPNEHSDVYLDEVHEKEPYSANGNAIKEGTIESLVEGQLRQDDISEPASQVAEPYGIVGVVEIFRSLCSLLDFSMVTGRDLRAIDEDMPLFALGLINSAVVLGGKSLGRHSELLTIIQDDLFRAMMHVALSSKNSLILSIICNIVLNLYHHHRRHLKLQLESFFSYVTIRLAQGKHGGTYQQQEAAMESLVSFCRQPTFMSELYVNFDCNILCSNLFEELGSLLSKSAFPVNCPLSTLHVLSLEGLIAVVRCIADRSSSAAESLEPYVDVPVHGYVPFWTLKCSCYEDPEYWVDFVRKQKIIKQKLMIGVDHFNRDIKKGFEYLQEMQLLHDTLDASSVACFFRFAPGLDKTIVGDFLGDPDEFALQVLEEFTKTFDFRDMSLDMALRIFLETFRLPGEAQKIHRILEAFAAWYHEQSPQVLADKDAAFVLAYSVILLNTDQHNSQVKKKMSEEDFIRNNRKINAGQDLPRDYLSNLYRSILKHEIKMSYESGAGVTEMTSSRWISLIYKSRNASPYILCDAQPWLDYEMFATISGPAVAAVSVVFDHAEDEEVVKLCEDGFLAIAKVGSAYHMVEVLDKLMVSLCTFTTLLNPVGSTEELLMSFNEDVKACTATVTVFKIANLYGDHLRASWGNVVDCIVQLQKLGLLAACVSNVAAEVLDMRNEPVSGRGLGGTGSISSGSKKKTTGLIGKFSQFLSLDSDETEIQPTEDQLAAHQRTLTAIEACHIESIITESTFLQVESLVQLAKALVSVANRSQKVGSSAEDETTAVFCLDLLIAVVLHNRDRILLLWHDIYEHIANIVQTAMVQSLLVERAVFGLLRICQRLLPYKEELGEELLRSLQVILKLDARIAYTLCERITQEVMQLVKANARHIKSPTSWKTVSSLLALTARHPEASDPGFEALSFIMLDGAHLTQANYVLFLDAARAFAETSTGDIERSIRALDLMAGSTKCLITWSNQSSIDGFEGDLDPVRVQKISQELTDMWIKVVQALRKFASDPRDPVRNFAVLSLQRCISAAEAMHLPAMIMGQAFDQVLFVMLDELLEIAVTRSAKEYQNMETTLLLAVKTVSKVFLQFMEQLLMLPNFPAIWSAVLNHMGKYMKTRLQERGNDNKLQESIPELLKNMLLVMRARGVLVEGNTRDGYTLWELTWHYVQAIAPSLEEEFSQEATRTKPILVEAVTST</sequence>
<accession>A0A8T2T848</accession>
<dbReference type="PANTHER" id="PTHR10663">
    <property type="entry name" value="GUANYL-NUCLEOTIDE EXCHANGE FACTOR"/>
    <property type="match status" value="1"/>
</dbReference>
<dbReference type="Gene3D" id="1.10.1000.11">
    <property type="entry name" value="Arf Nucleotide-binding Site Opener,domain 2"/>
    <property type="match status" value="1"/>
</dbReference>
<dbReference type="Proteomes" id="UP000825935">
    <property type="component" value="Chromosome 15"/>
</dbReference>
<protein>
    <recommendedName>
        <fullName evidence="4">SEC7 domain-containing protein</fullName>
    </recommendedName>
</protein>
<evidence type="ECO:0000256" key="3">
    <source>
        <dbReference type="ARBA" id="ARBA00022658"/>
    </source>
</evidence>
<dbReference type="Gene3D" id="1.10.220.20">
    <property type="match status" value="1"/>
</dbReference>
<keyword evidence="6" id="KW-1185">Reference proteome</keyword>
<dbReference type="SMART" id="SM00222">
    <property type="entry name" value="Sec7"/>
    <property type="match status" value="1"/>
</dbReference>
<dbReference type="Pfam" id="PF12783">
    <property type="entry name" value="Sec7-like_HUS"/>
    <property type="match status" value="1"/>
</dbReference>
<evidence type="ECO:0000259" key="4">
    <source>
        <dbReference type="PROSITE" id="PS50190"/>
    </source>
</evidence>
<reference evidence="5" key="1">
    <citation type="submission" date="2021-08" db="EMBL/GenBank/DDBJ databases">
        <title>WGS assembly of Ceratopteris richardii.</title>
        <authorList>
            <person name="Marchant D.B."/>
            <person name="Chen G."/>
            <person name="Jenkins J."/>
            <person name="Shu S."/>
            <person name="Leebens-Mack J."/>
            <person name="Grimwood J."/>
            <person name="Schmutz J."/>
            <person name="Soltis P."/>
            <person name="Soltis D."/>
            <person name="Chen Z.-H."/>
        </authorList>
    </citation>
    <scope>NUCLEOTIDE SEQUENCE</scope>
    <source>
        <strain evidence="5">Whitten #5841</strain>
        <tissue evidence="5">Leaf</tissue>
    </source>
</reference>
<dbReference type="EMBL" id="CM035420">
    <property type="protein sequence ID" value="KAH7404968.1"/>
    <property type="molecule type" value="Genomic_DNA"/>
</dbReference>
<dbReference type="Pfam" id="PF01369">
    <property type="entry name" value="Sec7"/>
    <property type="match status" value="1"/>
</dbReference>
<dbReference type="GO" id="GO:0005829">
    <property type="term" value="C:cytosol"/>
    <property type="evidence" value="ECO:0007669"/>
    <property type="project" value="UniProtKB-SubCell"/>
</dbReference>
<dbReference type="GO" id="GO:0032012">
    <property type="term" value="P:regulation of ARF protein signal transduction"/>
    <property type="evidence" value="ECO:0007669"/>
    <property type="project" value="InterPro"/>
</dbReference>
<dbReference type="FunFam" id="1.10.1000.11:FF:000002">
    <property type="entry name" value="Cytohesin 1"/>
    <property type="match status" value="1"/>
</dbReference>
<dbReference type="SUPFAM" id="SSF48425">
    <property type="entry name" value="Sec7 domain"/>
    <property type="match status" value="1"/>
</dbReference>
<dbReference type="PANTHER" id="PTHR10663:SF388">
    <property type="entry name" value="GOLGI-SPECIFIC BREFELDIN A-RESISTANCE GUANINE NUCLEOTIDE EXCHANGE FACTOR 1"/>
    <property type="match status" value="1"/>
</dbReference>
<dbReference type="InterPro" id="IPR000904">
    <property type="entry name" value="Sec7_dom"/>
</dbReference>
<evidence type="ECO:0000313" key="5">
    <source>
        <dbReference type="EMBL" id="KAH7404968.1"/>
    </source>
</evidence>
<dbReference type="PROSITE" id="PS50190">
    <property type="entry name" value="SEC7"/>
    <property type="match status" value="1"/>
</dbReference>
<evidence type="ECO:0000256" key="2">
    <source>
        <dbReference type="ARBA" id="ARBA00004514"/>
    </source>
</evidence>
<dbReference type="Pfam" id="PF23325">
    <property type="entry name" value="TPR_28"/>
    <property type="match status" value="1"/>
</dbReference>
<proteinExistence type="predicted"/>
<evidence type="ECO:0000313" key="6">
    <source>
        <dbReference type="Proteomes" id="UP000825935"/>
    </source>
</evidence>
<dbReference type="GO" id="GO:0012505">
    <property type="term" value="C:endomembrane system"/>
    <property type="evidence" value="ECO:0007669"/>
    <property type="project" value="UniProtKB-ARBA"/>
</dbReference>
<dbReference type="InterPro" id="IPR023394">
    <property type="entry name" value="Sec7_C_sf"/>
</dbReference>
<keyword evidence="3" id="KW-0344">Guanine-nucleotide releasing factor</keyword>
<dbReference type="InterPro" id="IPR056604">
    <property type="entry name" value="GBF1-like_TPR"/>
</dbReference>
<name>A0A8T2T848_CERRI</name>
<feature type="domain" description="SEC7" evidence="4">
    <location>
        <begin position="508"/>
        <end position="697"/>
    </location>
</feature>
<gene>
    <name evidence="5" type="ORF">KP509_15G051500</name>
</gene>
<dbReference type="InterPro" id="IPR016024">
    <property type="entry name" value="ARM-type_fold"/>
</dbReference>
<organism evidence="5 6">
    <name type="scientific">Ceratopteris richardii</name>
    <name type="common">Triangle waterfern</name>
    <dbReference type="NCBI Taxonomy" id="49495"/>
    <lineage>
        <taxon>Eukaryota</taxon>
        <taxon>Viridiplantae</taxon>
        <taxon>Streptophyta</taxon>
        <taxon>Embryophyta</taxon>
        <taxon>Tracheophyta</taxon>
        <taxon>Polypodiopsida</taxon>
        <taxon>Polypodiidae</taxon>
        <taxon>Polypodiales</taxon>
        <taxon>Pteridineae</taxon>
        <taxon>Pteridaceae</taxon>
        <taxon>Parkerioideae</taxon>
        <taxon>Ceratopteris</taxon>
    </lineage>
</organism>
<comment type="caution">
    <text evidence="5">The sequence shown here is derived from an EMBL/GenBank/DDBJ whole genome shotgun (WGS) entry which is preliminary data.</text>
</comment>